<dbReference type="Proteomes" id="UP001198571">
    <property type="component" value="Unassembled WGS sequence"/>
</dbReference>
<accession>A0ABS8CQW7</accession>
<sequence length="137" mass="14689">MSKVISLFSAEPQLWICACGCSTFRLLSDGTAVCAACDKDHEGIGSGWLDRSQDKVTAHKPDETFEDVQGNGSVEFARQRVAQRAKEPSVALIVVARDCGGISAWSAAETDEQIAWAESKLQQAAALIVRKSGCVDE</sequence>
<comment type="caution">
    <text evidence="1">The sequence shown here is derived from an EMBL/GenBank/DDBJ whole genome shotgun (WGS) entry which is preliminary data.</text>
</comment>
<gene>
    <name evidence="1" type="ORF">H0485_17460</name>
</gene>
<reference evidence="1 2" key="1">
    <citation type="submission" date="2020-07" db="EMBL/GenBank/DDBJ databases">
        <title>Pseudogemmobacter sp. nov., isolated from poultry manure in Taiwan.</title>
        <authorList>
            <person name="Lin S.-Y."/>
            <person name="Tang Y.-S."/>
            <person name="Young C.-C."/>
        </authorList>
    </citation>
    <scope>NUCLEOTIDE SEQUENCE [LARGE SCALE GENOMIC DNA]</scope>
    <source>
        <strain evidence="1 2">CC-YST710</strain>
    </source>
</reference>
<keyword evidence="2" id="KW-1185">Reference proteome</keyword>
<organism evidence="1 2">
    <name type="scientific">Pseudogemmobacter faecipullorum</name>
    <dbReference type="NCBI Taxonomy" id="2755041"/>
    <lineage>
        <taxon>Bacteria</taxon>
        <taxon>Pseudomonadati</taxon>
        <taxon>Pseudomonadota</taxon>
        <taxon>Alphaproteobacteria</taxon>
        <taxon>Rhodobacterales</taxon>
        <taxon>Paracoccaceae</taxon>
        <taxon>Pseudogemmobacter</taxon>
    </lineage>
</organism>
<protein>
    <submittedName>
        <fullName evidence="1">Uncharacterized protein</fullName>
    </submittedName>
</protein>
<evidence type="ECO:0000313" key="1">
    <source>
        <dbReference type="EMBL" id="MCB5411784.1"/>
    </source>
</evidence>
<proteinExistence type="predicted"/>
<dbReference type="RefSeq" id="WP_226937235.1">
    <property type="nucleotide sequence ID" value="NZ_JACDXX010000020.1"/>
</dbReference>
<evidence type="ECO:0000313" key="2">
    <source>
        <dbReference type="Proteomes" id="UP001198571"/>
    </source>
</evidence>
<dbReference type="EMBL" id="JACDXX010000020">
    <property type="protein sequence ID" value="MCB5411784.1"/>
    <property type="molecule type" value="Genomic_DNA"/>
</dbReference>
<name>A0ABS8CQW7_9RHOB</name>